<keyword evidence="2" id="KW-1185">Reference proteome</keyword>
<reference evidence="2" key="1">
    <citation type="submission" date="2024-04" db="EMBL/GenBank/DDBJ databases">
        <title>Phylogenomic analyses of a clade within the roseobacter group suggest taxonomic reassignments of species of the genera Aestuariivita, Citreicella, Loktanella, Nautella, Pelagibaca, Ruegeria, Thalassobius, Thiobacimonas and Tropicibacter, and the proposal o.</title>
        <authorList>
            <person name="Jeon C.O."/>
        </authorList>
    </citation>
    <scope>NUCLEOTIDE SEQUENCE [LARGE SCALE GENOMIC DNA]</scope>
    <source>
        <strain evidence="2">BS5-3</strain>
    </source>
</reference>
<accession>A0ABZ2V5B4</accession>
<dbReference type="InterPro" id="IPR005628">
    <property type="entry name" value="GspK"/>
</dbReference>
<protein>
    <recommendedName>
        <fullName evidence="3">General secretion pathway protein GspK</fullName>
    </recommendedName>
</protein>
<sequence>MRIAIRLSSRKGQRGFVLLTVLWMGLGLLLAASTYLATQRQAALSTRAEVETTRAVELARSAVNIALADLGRVREDDPRSLRDGSPTTVRMAEGQATYRIWDEAGKLDINFAPQQLLGPALQQLGDDSGLDAFDATTIAQALVIQRDGLQQRPFNTPLPQLLADLGLPQAASLRARQILTTYNGTNQVNPATASPVLLAAIPGLGPGDVATIVERRSAGLSMPRLGTASVWLSGTEGPVYTIEATGTLASGASVDVIATVVPIGLSFRGGKMRYEILTMEILR</sequence>
<evidence type="ECO:0008006" key="3">
    <source>
        <dbReference type="Google" id="ProtNLM"/>
    </source>
</evidence>
<evidence type="ECO:0000313" key="2">
    <source>
        <dbReference type="Proteomes" id="UP001440612"/>
    </source>
</evidence>
<gene>
    <name evidence="1" type="ORF">AABB29_03195</name>
</gene>
<proteinExistence type="predicted"/>
<organism evidence="1 2">
    <name type="scientific">Yoonia phaeophyticola</name>
    <dbReference type="NCBI Taxonomy" id="3137369"/>
    <lineage>
        <taxon>Bacteria</taxon>
        <taxon>Pseudomonadati</taxon>
        <taxon>Pseudomonadota</taxon>
        <taxon>Alphaproteobacteria</taxon>
        <taxon>Rhodobacterales</taxon>
        <taxon>Paracoccaceae</taxon>
        <taxon>Yoonia</taxon>
    </lineage>
</organism>
<dbReference type="Proteomes" id="UP001440612">
    <property type="component" value="Chromosome"/>
</dbReference>
<dbReference type="PANTHER" id="PTHR38831">
    <property type="entry name" value="TYPE II SECRETION SYSTEM PROTEIN K"/>
    <property type="match status" value="1"/>
</dbReference>
<evidence type="ECO:0000313" key="1">
    <source>
        <dbReference type="EMBL" id="WZC49672.1"/>
    </source>
</evidence>
<name>A0ABZ2V5B4_9RHOB</name>
<dbReference type="EMBL" id="CP150951">
    <property type="protein sequence ID" value="WZC49672.1"/>
    <property type="molecule type" value="Genomic_DNA"/>
</dbReference>
<dbReference type="PANTHER" id="PTHR38831:SF2">
    <property type="entry name" value="TYPE II SECRETION SYSTEM PROTEIN K"/>
    <property type="match status" value="1"/>
</dbReference>
<dbReference type="RefSeq" id="WP_341367782.1">
    <property type="nucleotide sequence ID" value="NZ_CP150951.2"/>
</dbReference>